<evidence type="ECO:0000256" key="1">
    <source>
        <dbReference type="SAM" id="SignalP"/>
    </source>
</evidence>
<dbReference type="GO" id="GO:0016829">
    <property type="term" value="F:lyase activity"/>
    <property type="evidence" value="ECO:0007669"/>
    <property type="project" value="UniProtKB-KW"/>
</dbReference>
<evidence type="ECO:0000313" key="2">
    <source>
        <dbReference type="EMBL" id="MEK0084647.1"/>
    </source>
</evidence>
<reference evidence="2 3" key="1">
    <citation type="submission" date="2024-01" db="EMBL/GenBank/DDBJ databases">
        <title>Multi-omics insights into the function and evolution of sodium benzoate biodegradation pathways in Benzoatithermus flavus gen. nov., sp. nov. from hot spring.</title>
        <authorList>
            <person name="Hu C.-J."/>
            <person name="Li W.-J."/>
        </authorList>
    </citation>
    <scope>NUCLEOTIDE SEQUENCE [LARGE SCALE GENOMIC DNA]</scope>
    <source>
        <strain evidence="2 3">SYSU G07066</strain>
    </source>
</reference>
<keyword evidence="2" id="KW-0456">Lyase</keyword>
<sequence>MPSRDPLLQAFLTSLAAALPAHAIGPEAAAAIGRIYDALRTPRACGHVAPRRLPVCRYLAEAVATARAGSPPVARVADAFAALEPSLAWAPRATGGPFASDNWPEGHANTTIVGPKGLEDRSDLAIGASLLAPHVRYPDHNHAPEEVYLVLSPGRFQHGESGWFEPGIGGTLYNRPNIRHAMASDDVPLLAIWCLWIGQPA</sequence>
<accession>A0ABU8XXI9</accession>
<dbReference type="InterPro" id="IPR011051">
    <property type="entry name" value="RmlC_Cupin_sf"/>
</dbReference>
<dbReference type="Gene3D" id="2.60.120.10">
    <property type="entry name" value="Jelly Rolls"/>
    <property type="match status" value="1"/>
</dbReference>
<gene>
    <name evidence="2" type="ORF">U1T56_15940</name>
</gene>
<evidence type="ECO:0000313" key="3">
    <source>
        <dbReference type="Proteomes" id="UP001375743"/>
    </source>
</evidence>
<dbReference type="RefSeq" id="WP_418160493.1">
    <property type="nucleotide sequence ID" value="NZ_JBBLZC010000016.1"/>
</dbReference>
<protein>
    <submittedName>
        <fullName evidence="2">Dimethylsulfonioproprionate lyase family protein</fullName>
    </submittedName>
</protein>
<proteinExistence type="predicted"/>
<comment type="caution">
    <text evidence="2">The sequence shown here is derived from an EMBL/GenBank/DDBJ whole genome shotgun (WGS) entry which is preliminary data.</text>
</comment>
<keyword evidence="1" id="KW-0732">Signal</keyword>
<dbReference type="InterPro" id="IPR031723">
    <property type="entry name" value="DMSP_lyase"/>
</dbReference>
<dbReference type="SUPFAM" id="SSF51182">
    <property type="entry name" value="RmlC-like cupins"/>
    <property type="match status" value="1"/>
</dbReference>
<dbReference type="Pfam" id="PF16867">
    <property type="entry name" value="DMSP_lyase"/>
    <property type="match status" value="1"/>
</dbReference>
<feature type="chain" id="PRO_5046748786" evidence="1">
    <location>
        <begin position="24"/>
        <end position="201"/>
    </location>
</feature>
<feature type="signal peptide" evidence="1">
    <location>
        <begin position="1"/>
        <end position="23"/>
    </location>
</feature>
<dbReference type="InterPro" id="IPR014710">
    <property type="entry name" value="RmlC-like_jellyroll"/>
</dbReference>
<organism evidence="2 3">
    <name type="scientific">Benzoatithermus flavus</name>
    <dbReference type="NCBI Taxonomy" id="3108223"/>
    <lineage>
        <taxon>Bacteria</taxon>
        <taxon>Pseudomonadati</taxon>
        <taxon>Pseudomonadota</taxon>
        <taxon>Alphaproteobacteria</taxon>
        <taxon>Geminicoccales</taxon>
        <taxon>Geminicoccaceae</taxon>
        <taxon>Benzoatithermus</taxon>
    </lineage>
</organism>
<keyword evidence="3" id="KW-1185">Reference proteome</keyword>
<dbReference type="Proteomes" id="UP001375743">
    <property type="component" value="Unassembled WGS sequence"/>
</dbReference>
<name>A0ABU8XXI9_9PROT</name>
<dbReference type="EMBL" id="JBBLZC010000016">
    <property type="protein sequence ID" value="MEK0084647.1"/>
    <property type="molecule type" value="Genomic_DNA"/>
</dbReference>